<gene>
    <name evidence="5" type="ordered locus">Pro_1061</name>
</gene>
<evidence type="ECO:0000313" key="6">
    <source>
        <dbReference type="Proteomes" id="UP000001420"/>
    </source>
</evidence>
<keyword evidence="3" id="KW-1133">Transmembrane helix</keyword>
<dbReference type="KEGG" id="pma:Pro_1061"/>
<accession>Q7VBN1</accession>
<dbReference type="STRING" id="167539.Pro_1061"/>
<dbReference type="GO" id="GO:0016020">
    <property type="term" value="C:membrane"/>
    <property type="evidence" value="ECO:0007669"/>
    <property type="project" value="UniProtKB-SubCell"/>
</dbReference>
<dbReference type="HOGENOM" id="CLU_622440_0_0_3"/>
<proteinExistence type="predicted"/>
<comment type="subcellular location">
    <subcellularLocation>
        <location evidence="1">Membrane</location>
        <topology evidence="1">Multi-pass membrane protein</topology>
    </subcellularLocation>
</comment>
<dbReference type="EMBL" id="AE017126">
    <property type="protein sequence ID" value="AAQ00106.1"/>
    <property type="molecule type" value="Genomic_DNA"/>
</dbReference>
<dbReference type="EnsemblBacteria" id="AAQ00106">
    <property type="protein sequence ID" value="AAQ00106"/>
    <property type="gene ID" value="Pro_1061"/>
</dbReference>
<sequence>MKNFLESFKIPSLPVGKVGILLGSFIAGQWVVSDLIHIPSGGIAVFVAGAGILFLSKPSSVSFNSPSTVKGWIKRCNAVLKQFEFLEEPSEHFLKATQRAESLQEILTRDASQSLSVLSTKGIDLPQNDLLQSALKCSSPLNLSCSASLPIDNQSWEFPSHLFEQDLILYYLPLPLRAVDLLWLEKVPQELPSWIAVNFDDQDDWPDQLKALQSQLPERWINRVLKCDESLENMKKALTPVRRCLEQPKKNVDQTRRRLLSRLHSSWQADLEGLRRTKFRDIQNRSQWLVAGAVFASPVPSTDLLSVAVVNGLMIQEMGKLWSCDVKPDLLNAVARQLAIAALSQGVVEWSGQALLGVAKLHGSTWLAAGAIQAISAAYLTRVVGTSMADWMALNNGVSKPDLELLKLQAPALIAQAAEKEKVDWTSFVNQSRDWIKEQLKDQRAVIT</sequence>
<evidence type="ECO:0000256" key="2">
    <source>
        <dbReference type="ARBA" id="ARBA00022692"/>
    </source>
</evidence>
<evidence type="ECO:0000313" key="5">
    <source>
        <dbReference type="EMBL" id="AAQ00106.1"/>
    </source>
</evidence>
<dbReference type="PATRIC" id="fig|167539.5.peg.1111"/>
<protein>
    <submittedName>
        <fullName evidence="5">Membrane associated GTPase</fullName>
    </submittedName>
</protein>
<evidence type="ECO:0000256" key="3">
    <source>
        <dbReference type="ARBA" id="ARBA00022989"/>
    </source>
</evidence>
<reference evidence="5 6" key="1">
    <citation type="journal article" date="2003" name="Proc. Natl. Acad. Sci. U.S.A.">
        <title>Genome sequence of the cyanobacterium Prochlorococcus marinus SS120, a nearly minimal oxyphototrophic genome.</title>
        <authorList>
            <person name="Dufresne A."/>
            <person name="Salanoubat M."/>
            <person name="Partensky F."/>
            <person name="Artiguenave F."/>
            <person name="Axmann I.M."/>
            <person name="Barbe V."/>
            <person name="Duprat S."/>
            <person name="Galperin M.Y."/>
            <person name="Koonin E.V."/>
            <person name="Le Gall F."/>
            <person name="Makarova K.S."/>
            <person name="Ostrowski M."/>
            <person name="Oztas S."/>
            <person name="Robert C."/>
            <person name="Rogozin I.B."/>
            <person name="Scanlan D.J."/>
            <person name="Tandeau de Marsac N."/>
            <person name="Weissenbach J."/>
            <person name="Wincker P."/>
            <person name="Wolf Y.I."/>
            <person name="Hess W.R."/>
        </authorList>
    </citation>
    <scope>NUCLEOTIDE SEQUENCE [LARGE SCALE GENOMIC DNA]</scope>
    <source>
        <strain evidence="6">SARG / CCMP1375 / SS120</strain>
    </source>
</reference>
<dbReference type="Proteomes" id="UP000001420">
    <property type="component" value="Chromosome"/>
</dbReference>
<evidence type="ECO:0000256" key="4">
    <source>
        <dbReference type="ARBA" id="ARBA00023136"/>
    </source>
</evidence>
<keyword evidence="6" id="KW-1185">Reference proteome</keyword>
<dbReference type="AlphaFoldDB" id="Q7VBN1"/>
<keyword evidence="4" id="KW-0472">Membrane</keyword>
<dbReference type="OrthoDB" id="467934at2"/>
<keyword evidence="2" id="KW-0812">Transmembrane</keyword>
<dbReference type="RefSeq" id="WP_011125213.1">
    <property type="nucleotide sequence ID" value="NC_005042.1"/>
</dbReference>
<organism evidence="5 6">
    <name type="scientific">Prochlorococcus marinus (strain SARG / CCMP1375 / SS120)</name>
    <dbReference type="NCBI Taxonomy" id="167539"/>
    <lineage>
        <taxon>Bacteria</taxon>
        <taxon>Bacillati</taxon>
        <taxon>Cyanobacteriota</taxon>
        <taxon>Cyanophyceae</taxon>
        <taxon>Synechococcales</taxon>
        <taxon>Prochlorococcaceae</taxon>
        <taxon>Prochlorococcus</taxon>
    </lineage>
</organism>
<name>Q7VBN1_PROMA</name>
<evidence type="ECO:0000256" key="1">
    <source>
        <dbReference type="ARBA" id="ARBA00004141"/>
    </source>
</evidence>
<dbReference type="Pfam" id="PF05128">
    <property type="entry name" value="DUF697"/>
    <property type="match status" value="1"/>
</dbReference>
<dbReference type="eggNOG" id="COG3597">
    <property type="taxonomic scope" value="Bacteria"/>
</dbReference>
<dbReference type="InterPro" id="IPR021147">
    <property type="entry name" value="DUF697"/>
</dbReference>